<dbReference type="Proteomes" id="UP000183126">
    <property type="component" value="Chromosome I"/>
</dbReference>
<dbReference type="InterPro" id="IPR013762">
    <property type="entry name" value="Integrase-like_cat_sf"/>
</dbReference>
<reference evidence="3 4" key="1">
    <citation type="submission" date="2016-10" db="EMBL/GenBank/DDBJ databases">
        <authorList>
            <person name="Varghese N."/>
            <person name="Submissions S."/>
        </authorList>
    </citation>
    <scope>NUCLEOTIDE SEQUENCE [LARGE SCALE GENOMIC DNA]</scope>
    <source>
        <strain evidence="3 4">BS3111</strain>
    </source>
</reference>
<name>A0ABY0ULJ9_9PSED</name>
<gene>
    <name evidence="3" type="ORF">SAMN04490205_3892</name>
</gene>
<feature type="domain" description="Tyr recombinase" evidence="2">
    <location>
        <begin position="1"/>
        <end position="58"/>
    </location>
</feature>
<evidence type="ECO:0000259" key="2">
    <source>
        <dbReference type="PROSITE" id="PS51898"/>
    </source>
</evidence>
<accession>A0ABY0ULJ9</accession>
<organism evidence="3 4">
    <name type="scientific">Pseudomonas trivialis</name>
    <dbReference type="NCBI Taxonomy" id="200450"/>
    <lineage>
        <taxon>Bacteria</taxon>
        <taxon>Pseudomonadati</taxon>
        <taxon>Pseudomonadota</taxon>
        <taxon>Gammaproteobacteria</taxon>
        <taxon>Pseudomonadales</taxon>
        <taxon>Pseudomonadaceae</taxon>
        <taxon>Pseudomonas</taxon>
    </lineage>
</organism>
<dbReference type="InterPro" id="IPR011010">
    <property type="entry name" value="DNA_brk_join_enz"/>
</dbReference>
<proteinExistence type="predicted"/>
<protein>
    <submittedName>
        <fullName evidence="3">Phage integrase family protein</fullName>
    </submittedName>
</protein>
<evidence type="ECO:0000313" key="4">
    <source>
        <dbReference type="Proteomes" id="UP000183126"/>
    </source>
</evidence>
<keyword evidence="1" id="KW-0233">DNA recombination</keyword>
<dbReference type="EMBL" id="LT629760">
    <property type="protein sequence ID" value="SDS86277.1"/>
    <property type="molecule type" value="Genomic_DNA"/>
</dbReference>
<dbReference type="SUPFAM" id="SSF56349">
    <property type="entry name" value="DNA breaking-rejoining enzymes"/>
    <property type="match status" value="1"/>
</dbReference>
<dbReference type="InterPro" id="IPR002104">
    <property type="entry name" value="Integrase_catalytic"/>
</dbReference>
<dbReference type="Gene3D" id="1.10.443.10">
    <property type="entry name" value="Intergrase catalytic core"/>
    <property type="match status" value="1"/>
</dbReference>
<keyword evidence="4" id="KW-1185">Reference proteome</keyword>
<evidence type="ECO:0000256" key="1">
    <source>
        <dbReference type="ARBA" id="ARBA00023172"/>
    </source>
</evidence>
<sequence>MRRCFAPYLHLGKRGSCHLFRHTMATLMLENGADIRFIQAMLGHVSLNIPSSEQRWVW</sequence>
<dbReference type="Pfam" id="PF00589">
    <property type="entry name" value="Phage_integrase"/>
    <property type="match status" value="1"/>
</dbReference>
<evidence type="ECO:0000313" key="3">
    <source>
        <dbReference type="EMBL" id="SDS86277.1"/>
    </source>
</evidence>
<dbReference type="PROSITE" id="PS51898">
    <property type="entry name" value="TYR_RECOMBINASE"/>
    <property type="match status" value="1"/>
</dbReference>